<dbReference type="EMBL" id="CP058649">
    <property type="protein sequence ID" value="QUI25240.1"/>
    <property type="molecule type" value="Genomic_DNA"/>
</dbReference>
<dbReference type="Pfam" id="PF00528">
    <property type="entry name" value="BPD_transp_1"/>
    <property type="match status" value="1"/>
</dbReference>
<dbReference type="PANTHER" id="PTHR32243">
    <property type="entry name" value="MALTOSE TRANSPORT SYSTEM PERMEASE-RELATED"/>
    <property type="match status" value="1"/>
</dbReference>
<dbReference type="RefSeq" id="WP_212695939.1">
    <property type="nucleotide sequence ID" value="NZ_CP058649.1"/>
</dbReference>
<feature type="transmembrane region" description="Helical" evidence="7">
    <location>
        <begin position="247"/>
        <end position="265"/>
    </location>
</feature>
<dbReference type="GO" id="GO:0055085">
    <property type="term" value="P:transmembrane transport"/>
    <property type="evidence" value="ECO:0007669"/>
    <property type="project" value="InterPro"/>
</dbReference>
<gene>
    <name evidence="9" type="ORF">HZI73_24365</name>
</gene>
<dbReference type="KEGG" id="vpy:HZI73_24365"/>
<comment type="subcellular location">
    <subcellularLocation>
        <location evidence="1 7">Cell membrane</location>
        <topology evidence="1 7">Multi-pass membrane protein</topology>
    </subcellularLocation>
</comment>
<dbReference type="Proteomes" id="UP000683246">
    <property type="component" value="Chromosome"/>
</dbReference>
<feature type="transmembrane region" description="Helical" evidence="7">
    <location>
        <begin position="78"/>
        <end position="99"/>
    </location>
</feature>
<organism evidence="9 10">
    <name type="scientific">Vallitalea pronyensis</name>
    <dbReference type="NCBI Taxonomy" id="1348613"/>
    <lineage>
        <taxon>Bacteria</taxon>
        <taxon>Bacillati</taxon>
        <taxon>Bacillota</taxon>
        <taxon>Clostridia</taxon>
        <taxon>Lachnospirales</taxon>
        <taxon>Vallitaleaceae</taxon>
        <taxon>Vallitalea</taxon>
    </lineage>
</organism>
<feature type="transmembrane region" description="Helical" evidence="7">
    <location>
        <begin position="145"/>
        <end position="165"/>
    </location>
</feature>
<evidence type="ECO:0000313" key="10">
    <source>
        <dbReference type="Proteomes" id="UP000683246"/>
    </source>
</evidence>
<keyword evidence="10" id="KW-1185">Reference proteome</keyword>
<protein>
    <submittedName>
        <fullName evidence="9">Carbohydrate ABC transporter permease</fullName>
    </submittedName>
</protein>
<dbReference type="AlphaFoldDB" id="A0A8J8SIS6"/>
<keyword evidence="3" id="KW-1003">Cell membrane</keyword>
<dbReference type="PANTHER" id="PTHR32243:SF18">
    <property type="entry name" value="INNER MEMBRANE ABC TRANSPORTER PERMEASE PROTEIN YCJP"/>
    <property type="match status" value="1"/>
</dbReference>
<proteinExistence type="inferred from homology"/>
<comment type="similarity">
    <text evidence="7">Belongs to the binding-protein-dependent transport system permease family.</text>
</comment>
<dbReference type="Gene3D" id="1.10.3720.10">
    <property type="entry name" value="MetI-like"/>
    <property type="match status" value="1"/>
</dbReference>
<feature type="domain" description="ABC transmembrane type-1" evidence="8">
    <location>
        <begin position="74"/>
        <end position="265"/>
    </location>
</feature>
<keyword evidence="4 7" id="KW-0812">Transmembrane</keyword>
<evidence type="ECO:0000256" key="5">
    <source>
        <dbReference type="ARBA" id="ARBA00022989"/>
    </source>
</evidence>
<dbReference type="InterPro" id="IPR050901">
    <property type="entry name" value="BP-dep_ABC_trans_perm"/>
</dbReference>
<dbReference type="CDD" id="cd06261">
    <property type="entry name" value="TM_PBP2"/>
    <property type="match status" value="1"/>
</dbReference>
<dbReference type="PROSITE" id="PS50928">
    <property type="entry name" value="ABC_TM1"/>
    <property type="match status" value="1"/>
</dbReference>
<evidence type="ECO:0000256" key="1">
    <source>
        <dbReference type="ARBA" id="ARBA00004651"/>
    </source>
</evidence>
<dbReference type="InterPro" id="IPR000515">
    <property type="entry name" value="MetI-like"/>
</dbReference>
<keyword evidence="5 7" id="KW-1133">Transmembrane helix</keyword>
<evidence type="ECO:0000256" key="7">
    <source>
        <dbReference type="RuleBase" id="RU363032"/>
    </source>
</evidence>
<reference evidence="9" key="1">
    <citation type="submission" date="2020-07" db="EMBL/GenBank/DDBJ databases">
        <title>Vallitalea pronyensis genome.</title>
        <authorList>
            <person name="Postec A."/>
        </authorList>
    </citation>
    <scope>NUCLEOTIDE SEQUENCE</scope>
    <source>
        <strain evidence="9">FatNI3</strain>
    </source>
</reference>
<dbReference type="GO" id="GO:0005886">
    <property type="term" value="C:plasma membrane"/>
    <property type="evidence" value="ECO:0007669"/>
    <property type="project" value="UniProtKB-SubCell"/>
</dbReference>
<feature type="transmembrane region" description="Helical" evidence="7">
    <location>
        <begin position="12"/>
        <end position="34"/>
    </location>
</feature>
<evidence type="ECO:0000259" key="8">
    <source>
        <dbReference type="PROSITE" id="PS50928"/>
    </source>
</evidence>
<evidence type="ECO:0000256" key="2">
    <source>
        <dbReference type="ARBA" id="ARBA00022448"/>
    </source>
</evidence>
<accession>A0A8J8SIS6</accession>
<evidence type="ECO:0000256" key="6">
    <source>
        <dbReference type="ARBA" id="ARBA00023136"/>
    </source>
</evidence>
<evidence type="ECO:0000256" key="3">
    <source>
        <dbReference type="ARBA" id="ARBA00022475"/>
    </source>
</evidence>
<dbReference type="SUPFAM" id="SSF161098">
    <property type="entry name" value="MetI-like"/>
    <property type="match status" value="1"/>
</dbReference>
<evidence type="ECO:0000256" key="4">
    <source>
        <dbReference type="ARBA" id="ARBA00022692"/>
    </source>
</evidence>
<sequence>MLTAKRSRSIKNLGHYTILIIFSFFVLVPILWMVSTAIKTEAETFSLPLRWIPEQPTFGAFKRILIEYPFGTQFKNSFINASLSTVITLICSTLAGYGITRFKFKGKKTFMSFLLVSQMFPAVMLLVPFYTILRRFDMINTHVGIVFVYISMALSFSTWMMTSFFNDIPRSLDEAATIDGCSKFQVFLKVIMPLTMPGMTSVAIYAFIMGWNDFLFASTLITHNHMKTLTVGIAEFSGQYNVLWNDLMAASIVASIPLIIMFTFFQKYFISGMTAGAVKQ</sequence>
<keyword evidence="2 7" id="KW-0813">Transport</keyword>
<evidence type="ECO:0000313" key="9">
    <source>
        <dbReference type="EMBL" id="QUI25240.1"/>
    </source>
</evidence>
<name>A0A8J8SIS6_9FIRM</name>
<dbReference type="InterPro" id="IPR035906">
    <property type="entry name" value="MetI-like_sf"/>
</dbReference>
<keyword evidence="6 7" id="KW-0472">Membrane</keyword>
<feature type="transmembrane region" description="Helical" evidence="7">
    <location>
        <begin position="111"/>
        <end position="133"/>
    </location>
</feature>
<feature type="transmembrane region" description="Helical" evidence="7">
    <location>
        <begin position="186"/>
        <end position="208"/>
    </location>
</feature>